<name>E9H8C2_DAPPU</name>
<evidence type="ECO:0000313" key="3">
    <source>
        <dbReference type="Proteomes" id="UP000000305"/>
    </source>
</evidence>
<organism evidence="2 3">
    <name type="scientific">Daphnia pulex</name>
    <name type="common">Water flea</name>
    <dbReference type="NCBI Taxonomy" id="6669"/>
    <lineage>
        <taxon>Eukaryota</taxon>
        <taxon>Metazoa</taxon>
        <taxon>Ecdysozoa</taxon>
        <taxon>Arthropoda</taxon>
        <taxon>Crustacea</taxon>
        <taxon>Branchiopoda</taxon>
        <taxon>Diplostraca</taxon>
        <taxon>Cladocera</taxon>
        <taxon>Anomopoda</taxon>
        <taxon>Daphniidae</taxon>
        <taxon>Daphnia</taxon>
    </lineage>
</organism>
<dbReference type="KEGG" id="dpx:DAPPUDRAFT_111163"/>
<gene>
    <name evidence="2" type="ORF">DAPPUDRAFT_111163</name>
</gene>
<evidence type="ECO:0000256" key="1">
    <source>
        <dbReference type="SAM" id="MobiDB-lite"/>
    </source>
</evidence>
<feature type="region of interest" description="Disordered" evidence="1">
    <location>
        <begin position="219"/>
        <end position="247"/>
    </location>
</feature>
<feature type="compositionally biased region" description="Basic and acidic residues" evidence="1">
    <location>
        <begin position="224"/>
        <end position="247"/>
    </location>
</feature>
<evidence type="ECO:0000313" key="2">
    <source>
        <dbReference type="EMBL" id="EFX72051.1"/>
    </source>
</evidence>
<dbReference type="InParanoid" id="E9H8C2"/>
<feature type="region of interest" description="Disordered" evidence="1">
    <location>
        <begin position="80"/>
        <end position="148"/>
    </location>
</feature>
<accession>E9H8C2</accession>
<dbReference type="AlphaFoldDB" id="E9H8C2"/>
<keyword evidence="3" id="KW-1185">Reference proteome</keyword>
<feature type="compositionally biased region" description="Acidic residues" evidence="1">
    <location>
        <begin position="127"/>
        <end position="141"/>
    </location>
</feature>
<protein>
    <submittedName>
        <fullName evidence="2">Uncharacterized protein</fullName>
    </submittedName>
</protein>
<dbReference type="EMBL" id="GL732603">
    <property type="protein sequence ID" value="EFX72051.1"/>
    <property type="molecule type" value="Genomic_DNA"/>
</dbReference>
<dbReference type="Proteomes" id="UP000000305">
    <property type="component" value="Unassembled WGS sequence"/>
</dbReference>
<sequence>MKKSRQKNNTLDLIDEEALVVPPPLKRRGRTPKENYFCCQLPLQKYKNQRQITTTHHLQQLIHNLRLMLRSRAVDLLTKRGDSVSGQEENESVLIPKETTQDNNNIPSPTTHSQPKPHAEESNSGSSDEEDSVSGQEENEYVGDAAEVNSRTIQLTEVERAPTFEENQILSEGGPGWIVPPNKTYSSHTANSWMLLAELAKLRITILSMDILFHPPAAINGRSSELDASRRVGKVEDNNKQTVEKDF</sequence>
<dbReference type="HOGENOM" id="CLU_1125525_0_0_1"/>
<feature type="compositionally biased region" description="Polar residues" evidence="1">
    <location>
        <begin position="101"/>
        <end position="114"/>
    </location>
</feature>
<proteinExistence type="predicted"/>
<reference evidence="2 3" key="1">
    <citation type="journal article" date="2011" name="Science">
        <title>The ecoresponsive genome of Daphnia pulex.</title>
        <authorList>
            <person name="Colbourne J.K."/>
            <person name="Pfrender M.E."/>
            <person name="Gilbert D."/>
            <person name="Thomas W.K."/>
            <person name="Tucker A."/>
            <person name="Oakley T.H."/>
            <person name="Tokishita S."/>
            <person name="Aerts A."/>
            <person name="Arnold G.J."/>
            <person name="Basu M.K."/>
            <person name="Bauer D.J."/>
            <person name="Caceres C.E."/>
            <person name="Carmel L."/>
            <person name="Casola C."/>
            <person name="Choi J.H."/>
            <person name="Detter J.C."/>
            <person name="Dong Q."/>
            <person name="Dusheyko S."/>
            <person name="Eads B.D."/>
            <person name="Frohlich T."/>
            <person name="Geiler-Samerotte K.A."/>
            <person name="Gerlach D."/>
            <person name="Hatcher P."/>
            <person name="Jogdeo S."/>
            <person name="Krijgsveld J."/>
            <person name="Kriventseva E.V."/>
            <person name="Kultz D."/>
            <person name="Laforsch C."/>
            <person name="Lindquist E."/>
            <person name="Lopez J."/>
            <person name="Manak J.R."/>
            <person name="Muller J."/>
            <person name="Pangilinan J."/>
            <person name="Patwardhan R.P."/>
            <person name="Pitluck S."/>
            <person name="Pritham E.J."/>
            <person name="Rechtsteiner A."/>
            <person name="Rho M."/>
            <person name="Rogozin I.B."/>
            <person name="Sakarya O."/>
            <person name="Salamov A."/>
            <person name="Schaack S."/>
            <person name="Shapiro H."/>
            <person name="Shiga Y."/>
            <person name="Skalitzky C."/>
            <person name="Smith Z."/>
            <person name="Souvorov A."/>
            <person name="Sung W."/>
            <person name="Tang Z."/>
            <person name="Tsuchiya D."/>
            <person name="Tu H."/>
            <person name="Vos H."/>
            <person name="Wang M."/>
            <person name="Wolf Y.I."/>
            <person name="Yamagata H."/>
            <person name="Yamada T."/>
            <person name="Ye Y."/>
            <person name="Shaw J.R."/>
            <person name="Andrews J."/>
            <person name="Crease T.J."/>
            <person name="Tang H."/>
            <person name="Lucas S.M."/>
            <person name="Robertson H.M."/>
            <person name="Bork P."/>
            <person name="Koonin E.V."/>
            <person name="Zdobnov E.M."/>
            <person name="Grigoriev I.V."/>
            <person name="Lynch M."/>
            <person name="Boore J.L."/>
        </authorList>
    </citation>
    <scope>NUCLEOTIDE SEQUENCE [LARGE SCALE GENOMIC DNA]</scope>
</reference>